<protein>
    <submittedName>
        <fullName evidence="3">Alpha/beta hydrolase</fullName>
    </submittedName>
</protein>
<dbReference type="AlphaFoldDB" id="A0A255Z0Z0"/>
<dbReference type="PANTHER" id="PTHR16138">
    <property type="entry name" value="MYCOPHENOLIC ACID ACYL-GLUCURONIDE ESTERASE, MITOCHONDRIAL"/>
    <property type="match status" value="1"/>
</dbReference>
<comment type="caution">
    <text evidence="3">The sequence shown here is derived from an EMBL/GenBank/DDBJ whole genome shotgun (WGS) entry which is preliminary data.</text>
</comment>
<dbReference type="EMBL" id="NOXU01000026">
    <property type="protein sequence ID" value="OYQ35167.1"/>
    <property type="molecule type" value="Genomic_DNA"/>
</dbReference>
<dbReference type="SUPFAM" id="SSF53474">
    <property type="entry name" value="alpha/beta-Hydrolases"/>
    <property type="match status" value="1"/>
</dbReference>
<gene>
    <name evidence="3" type="ORF">CHU95_07990</name>
</gene>
<reference evidence="3 4" key="1">
    <citation type="submission" date="2017-07" db="EMBL/GenBank/DDBJ databases">
        <title>Niveispirillum cyanobacteriorum sp. nov., isolated from cyanobacterial aggregates in a eutrophic lake.</title>
        <authorList>
            <person name="Cai H."/>
        </authorList>
    </citation>
    <scope>NUCLEOTIDE SEQUENCE [LARGE SCALE GENOMIC DNA]</scope>
    <source>
        <strain evidence="4">TH1-14</strain>
    </source>
</reference>
<feature type="domain" description="Serine aminopeptidase S33" evidence="2">
    <location>
        <begin position="53"/>
        <end position="239"/>
    </location>
</feature>
<dbReference type="InterPro" id="IPR052382">
    <property type="entry name" value="ABHD10_acyl-thioesterase"/>
</dbReference>
<dbReference type="InterPro" id="IPR022742">
    <property type="entry name" value="Hydrolase_4"/>
</dbReference>
<evidence type="ECO:0000313" key="3">
    <source>
        <dbReference type="EMBL" id="OYQ35167.1"/>
    </source>
</evidence>
<dbReference type="Gene3D" id="3.40.50.1820">
    <property type="entry name" value="alpha/beta hydrolase"/>
    <property type="match status" value="1"/>
</dbReference>
<dbReference type="GO" id="GO:0016787">
    <property type="term" value="F:hydrolase activity"/>
    <property type="evidence" value="ECO:0007669"/>
    <property type="project" value="UniProtKB-KW"/>
</dbReference>
<keyword evidence="4" id="KW-1185">Reference proteome</keyword>
<name>A0A255Z0Z0_9PROT</name>
<accession>A0A255Z0Z0</accession>
<sequence length="254" mass="27189">MDGEVPIHSLDRAGTAIAYRRSPGLGPGLIFLTGFRSDMAGAKAVALERWARSQGRAFVRFDYHAHGASGGNWEDGSIGRWRDDALAVLDCVTEGPQILVGSSMGGWIALLLALARPDRIAGVVGIAPAPDFTERMIRPRLGPVELQALARDGQFIAPSAYDPAGYPITRHLLEEAQNHLLLTKGAGPIRVGCPVRLLHGQCDPDIPWQTSLDLAAALEARDVRITLVKDGDHRLSRDADLIVMLGLVGELAAA</sequence>
<keyword evidence="1 3" id="KW-0378">Hydrolase</keyword>
<dbReference type="InterPro" id="IPR029058">
    <property type="entry name" value="AB_hydrolase_fold"/>
</dbReference>
<dbReference type="OrthoDB" id="9813296at2"/>
<evidence type="ECO:0000313" key="4">
    <source>
        <dbReference type="Proteomes" id="UP000216998"/>
    </source>
</evidence>
<evidence type="ECO:0000259" key="2">
    <source>
        <dbReference type="Pfam" id="PF12146"/>
    </source>
</evidence>
<dbReference type="Proteomes" id="UP000216998">
    <property type="component" value="Unassembled WGS sequence"/>
</dbReference>
<dbReference type="PANTHER" id="PTHR16138:SF7">
    <property type="entry name" value="PALMITOYL-PROTEIN THIOESTERASE ABHD10, MITOCHONDRIAL"/>
    <property type="match status" value="1"/>
</dbReference>
<dbReference type="Pfam" id="PF12146">
    <property type="entry name" value="Hydrolase_4"/>
    <property type="match status" value="1"/>
</dbReference>
<proteinExistence type="predicted"/>
<organism evidence="3 4">
    <name type="scientific">Niveispirillum lacus</name>
    <dbReference type="NCBI Taxonomy" id="1981099"/>
    <lineage>
        <taxon>Bacteria</taxon>
        <taxon>Pseudomonadati</taxon>
        <taxon>Pseudomonadota</taxon>
        <taxon>Alphaproteobacteria</taxon>
        <taxon>Rhodospirillales</taxon>
        <taxon>Azospirillaceae</taxon>
        <taxon>Niveispirillum</taxon>
    </lineage>
</organism>
<evidence type="ECO:0000256" key="1">
    <source>
        <dbReference type="ARBA" id="ARBA00022801"/>
    </source>
</evidence>